<dbReference type="AlphaFoldDB" id="A0AAU9K4Y2"/>
<protein>
    <submittedName>
        <fullName evidence="1">Uncharacterized protein</fullName>
    </submittedName>
</protein>
<proteinExistence type="predicted"/>
<dbReference type="InterPro" id="IPR014752">
    <property type="entry name" value="Arrestin-like_C"/>
</dbReference>
<gene>
    <name evidence="1" type="ORF">BSTOLATCC_MIC54017</name>
</gene>
<evidence type="ECO:0000313" key="1">
    <source>
        <dbReference type="EMBL" id="CAG9331963.1"/>
    </source>
</evidence>
<accession>A0AAU9K4Y2</accession>
<comment type="caution">
    <text evidence="1">The sequence shown here is derived from an EMBL/GenBank/DDBJ whole genome shotgun (WGS) entry which is preliminary data.</text>
</comment>
<reference evidence="1" key="1">
    <citation type="submission" date="2021-09" db="EMBL/GenBank/DDBJ databases">
        <authorList>
            <consortium name="AG Swart"/>
            <person name="Singh M."/>
            <person name="Singh A."/>
            <person name="Seah K."/>
            <person name="Emmerich C."/>
        </authorList>
    </citation>
    <scope>NUCLEOTIDE SEQUENCE</scope>
    <source>
        <strain evidence="1">ATCC30299</strain>
    </source>
</reference>
<name>A0AAU9K4Y2_9CILI</name>
<dbReference type="Proteomes" id="UP001162131">
    <property type="component" value="Unassembled WGS sequence"/>
</dbReference>
<dbReference type="EMBL" id="CAJZBQ010000053">
    <property type="protein sequence ID" value="CAG9331963.1"/>
    <property type="molecule type" value="Genomic_DNA"/>
</dbReference>
<organism evidence="1 2">
    <name type="scientific">Blepharisma stoltei</name>
    <dbReference type="NCBI Taxonomy" id="1481888"/>
    <lineage>
        <taxon>Eukaryota</taxon>
        <taxon>Sar</taxon>
        <taxon>Alveolata</taxon>
        <taxon>Ciliophora</taxon>
        <taxon>Postciliodesmatophora</taxon>
        <taxon>Heterotrichea</taxon>
        <taxon>Heterotrichida</taxon>
        <taxon>Blepharismidae</taxon>
        <taxon>Blepharisma</taxon>
    </lineage>
</organism>
<dbReference type="Gene3D" id="2.60.40.640">
    <property type="match status" value="1"/>
</dbReference>
<evidence type="ECO:0000313" key="2">
    <source>
        <dbReference type="Proteomes" id="UP001162131"/>
    </source>
</evidence>
<sequence length="118" mass="14240">MQCFMKHCLLVASSFSWVEKTFIDKPDGERRFGHKDEEYFDWYYVIINFKCPIYQWNSYVSAGCYTFPFCFVLPYNNHQYARASIEYKIKSKFILPSGKRLKDKADIYIFEKIQGIFF</sequence>
<keyword evidence="2" id="KW-1185">Reference proteome</keyword>